<evidence type="ECO:0000259" key="8">
    <source>
        <dbReference type="Pfam" id="PF00673"/>
    </source>
</evidence>
<dbReference type="Pfam" id="PF00673">
    <property type="entry name" value="Ribosomal_L5_C"/>
    <property type="match status" value="1"/>
</dbReference>
<evidence type="ECO:0000256" key="1">
    <source>
        <dbReference type="ARBA" id="ARBA00008553"/>
    </source>
</evidence>
<evidence type="ECO:0000256" key="4">
    <source>
        <dbReference type="ARBA" id="ARBA00035210"/>
    </source>
</evidence>
<evidence type="ECO:0000259" key="7">
    <source>
        <dbReference type="Pfam" id="PF00281"/>
    </source>
</evidence>
<evidence type="ECO:0000256" key="2">
    <source>
        <dbReference type="ARBA" id="ARBA00022980"/>
    </source>
</evidence>
<evidence type="ECO:0000256" key="6">
    <source>
        <dbReference type="SAM" id="MobiDB-lite"/>
    </source>
</evidence>
<dbReference type="AlphaFoldDB" id="A0A2P2IQE3"/>
<dbReference type="InterPro" id="IPR002132">
    <property type="entry name" value="Ribosomal_uL5"/>
</dbReference>
<evidence type="ECO:0000256" key="3">
    <source>
        <dbReference type="ARBA" id="ARBA00023274"/>
    </source>
</evidence>
<dbReference type="InterPro" id="IPR020930">
    <property type="entry name" value="Ribosomal_uL5_bac-type"/>
</dbReference>
<name>A0A2P2IQE3_RHIMU</name>
<feature type="region of interest" description="Disordered" evidence="6">
    <location>
        <begin position="243"/>
        <end position="271"/>
    </location>
</feature>
<dbReference type="GO" id="GO:0006412">
    <property type="term" value="P:translation"/>
    <property type="evidence" value="ECO:0007669"/>
    <property type="project" value="InterPro"/>
</dbReference>
<dbReference type="GO" id="GO:0003735">
    <property type="term" value="F:structural constituent of ribosome"/>
    <property type="evidence" value="ECO:0007669"/>
    <property type="project" value="InterPro"/>
</dbReference>
<dbReference type="FunFam" id="3.30.1440.10:FF:000001">
    <property type="entry name" value="50S ribosomal protein L5"/>
    <property type="match status" value="1"/>
</dbReference>
<sequence length="271" mass="29497">MASSGFLNSAAAAYRGQFCPIISPPSSLAARVPYGTTRISNGMVSVRATGGLVLVEKSEAEKPSRLKTAYLEKIIPLLNEEFSYTNIHQVPKIEKVLVNCGIGDAAQNAKGLDAAINDLALITGQRPIKTRARNSIATFKIREGQPLGIAVTLRGNVMYSFLDRLINLGLPRTRDFQGLSPNSFDGHGNYSIGVREQSVFPEITYDALGKPQGMDVCITTTANTDQEAQRLLALMGMPFKEGGGPVVVPRKKKLKKHHFDSKSKGKARRRR</sequence>
<dbReference type="InterPro" id="IPR022803">
    <property type="entry name" value="Ribosomal_uL5_dom_sf"/>
</dbReference>
<reference evidence="9" key="1">
    <citation type="submission" date="2018-02" db="EMBL/GenBank/DDBJ databases">
        <title>Rhizophora mucronata_Transcriptome.</title>
        <authorList>
            <person name="Meera S.P."/>
            <person name="Sreeshan A."/>
            <person name="Augustine A."/>
        </authorList>
    </citation>
    <scope>NUCLEOTIDE SEQUENCE</scope>
    <source>
        <tissue evidence="9">Leaf</tissue>
    </source>
</reference>
<protein>
    <recommendedName>
        <fullName evidence="4">Large ribosomal subunit protein uL5c</fullName>
    </recommendedName>
    <alternativeName>
        <fullName evidence="5">50S ribosomal protein L5, chloroplastic</fullName>
    </alternativeName>
</protein>
<dbReference type="InterPro" id="IPR020929">
    <property type="entry name" value="Ribosomal_uL5_CS"/>
</dbReference>
<dbReference type="Pfam" id="PF00281">
    <property type="entry name" value="Ribosomal_L5"/>
    <property type="match status" value="1"/>
</dbReference>
<dbReference type="HAMAP" id="MF_01333_B">
    <property type="entry name" value="Ribosomal_uL5_B"/>
    <property type="match status" value="1"/>
</dbReference>
<dbReference type="PROSITE" id="PS00358">
    <property type="entry name" value="RIBOSOMAL_L5"/>
    <property type="match status" value="1"/>
</dbReference>
<dbReference type="InterPro" id="IPR031310">
    <property type="entry name" value="Ribosomal_uL5_N"/>
</dbReference>
<proteinExistence type="inferred from homology"/>
<dbReference type="InterPro" id="IPR031309">
    <property type="entry name" value="Ribosomal_uL5_C"/>
</dbReference>
<organism evidence="9">
    <name type="scientific">Rhizophora mucronata</name>
    <name type="common">Asiatic mangrove</name>
    <dbReference type="NCBI Taxonomy" id="61149"/>
    <lineage>
        <taxon>Eukaryota</taxon>
        <taxon>Viridiplantae</taxon>
        <taxon>Streptophyta</taxon>
        <taxon>Embryophyta</taxon>
        <taxon>Tracheophyta</taxon>
        <taxon>Spermatophyta</taxon>
        <taxon>Magnoliopsida</taxon>
        <taxon>eudicotyledons</taxon>
        <taxon>Gunneridae</taxon>
        <taxon>Pentapetalae</taxon>
        <taxon>rosids</taxon>
        <taxon>fabids</taxon>
        <taxon>Malpighiales</taxon>
        <taxon>Rhizophoraceae</taxon>
        <taxon>Rhizophora</taxon>
    </lineage>
</organism>
<feature type="compositionally biased region" description="Basic residues" evidence="6">
    <location>
        <begin position="249"/>
        <end position="271"/>
    </location>
</feature>
<dbReference type="EMBL" id="GGEC01002956">
    <property type="protein sequence ID" value="MBW83439.1"/>
    <property type="molecule type" value="Transcribed_RNA"/>
</dbReference>
<evidence type="ECO:0000256" key="5">
    <source>
        <dbReference type="ARBA" id="ARBA00035391"/>
    </source>
</evidence>
<comment type="similarity">
    <text evidence="1">Belongs to the universal ribosomal protein uL5 family.</text>
</comment>
<dbReference type="SUPFAM" id="SSF55282">
    <property type="entry name" value="RL5-like"/>
    <property type="match status" value="1"/>
</dbReference>
<dbReference type="NCBIfam" id="NF000585">
    <property type="entry name" value="PRK00010.1"/>
    <property type="match status" value="1"/>
</dbReference>
<dbReference type="Gene3D" id="3.30.1440.10">
    <property type="match status" value="1"/>
</dbReference>
<keyword evidence="3" id="KW-0687">Ribonucleoprotein</keyword>
<dbReference type="GO" id="GO:0005840">
    <property type="term" value="C:ribosome"/>
    <property type="evidence" value="ECO:0007669"/>
    <property type="project" value="UniProtKB-KW"/>
</dbReference>
<dbReference type="PANTHER" id="PTHR11994">
    <property type="entry name" value="60S RIBOSOMAL PROTEIN L11-RELATED"/>
    <property type="match status" value="1"/>
</dbReference>
<evidence type="ECO:0000313" key="9">
    <source>
        <dbReference type="EMBL" id="MBW83439.1"/>
    </source>
</evidence>
<keyword evidence="2" id="KW-0689">Ribosomal protein</keyword>
<feature type="domain" description="Large ribosomal subunit protein uL5 C-terminal" evidence="8">
    <location>
        <begin position="146"/>
        <end position="239"/>
    </location>
</feature>
<dbReference type="GO" id="GO:1990904">
    <property type="term" value="C:ribonucleoprotein complex"/>
    <property type="evidence" value="ECO:0007669"/>
    <property type="project" value="UniProtKB-KW"/>
</dbReference>
<accession>A0A2P2IQE3</accession>
<feature type="domain" description="Large ribosomal subunit protein uL5 N-terminal" evidence="7">
    <location>
        <begin position="86"/>
        <end position="142"/>
    </location>
</feature>